<sequence>MLNLTVNEKRIATMGEDSIARVRALESRLMDCPQEEIATGHVIHGGMYARTIPIAAGVVVTGAEIKLATLLIISGHVSVYTDDGTVELKGYNVLAASAGRKQAFVAHSDTWLTMIFSTKAQVVEQAEDEFTDEPHLLLTRRGIGKQTVVLTGE</sequence>
<name>A0A6J5KQ59_9CAUD</name>
<gene>
    <name evidence="1" type="ORF">UFOVP66_5</name>
</gene>
<accession>A0A6J5KQ59</accession>
<proteinExistence type="predicted"/>
<dbReference type="EMBL" id="LR796180">
    <property type="protein sequence ID" value="CAB4124488.1"/>
    <property type="molecule type" value="Genomic_DNA"/>
</dbReference>
<protein>
    <submittedName>
        <fullName evidence="1">Uncharacterized protein</fullName>
    </submittedName>
</protein>
<reference evidence="1" key="1">
    <citation type="submission" date="2020-04" db="EMBL/GenBank/DDBJ databases">
        <authorList>
            <person name="Chiriac C."/>
            <person name="Salcher M."/>
            <person name="Ghai R."/>
            <person name="Kavagutti S V."/>
        </authorList>
    </citation>
    <scope>NUCLEOTIDE SEQUENCE</scope>
</reference>
<evidence type="ECO:0000313" key="1">
    <source>
        <dbReference type="EMBL" id="CAB4124488.1"/>
    </source>
</evidence>
<organism evidence="1">
    <name type="scientific">uncultured Caudovirales phage</name>
    <dbReference type="NCBI Taxonomy" id="2100421"/>
    <lineage>
        <taxon>Viruses</taxon>
        <taxon>Duplodnaviria</taxon>
        <taxon>Heunggongvirae</taxon>
        <taxon>Uroviricota</taxon>
        <taxon>Caudoviricetes</taxon>
        <taxon>Peduoviridae</taxon>
        <taxon>Maltschvirus</taxon>
        <taxon>Maltschvirus maltsch</taxon>
    </lineage>
</organism>